<dbReference type="RefSeq" id="WP_151423191.1">
    <property type="nucleotide sequence ID" value="NZ_WBJX01000002.1"/>
</dbReference>
<evidence type="ECO:0000256" key="1">
    <source>
        <dbReference type="SAM" id="MobiDB-lite"/>
    </source>
</evidence>
<evidence type="ECO:0008006" key="4">
    <source>
        <dbReference type="Google" id="ProtNLM"/>
    </source>
</evidence>
<dbReference type="Proteomes" id="UP000490386">
    <property type="component" value="Unassembled WGS sequence"/>
</dbReference>
<name>A0A7J5B296_9MICO</name>
<keyword evidence="3" id="KW-1185">Reference proteome</keyword>
<dbReference type="InterPro" id="IPR027417">
    <property type="entry name" value="P-loop_NTPase"/>
</dbReference>
<organism evidence="2 3">
    <name type="scientific">Pseudoclavibacter terrae</name>
    <dbReference type="NCBI Taxonomy" id="1530195"/>
    <lineage>
        <taxon>Bacteria</taxon>
        <taxon>Bacillati</taxon>
        <taxon>Actinomycetota</taxon>
        <taxon>Actinomycetes</taxon>
        <taxon>Micrococcales</taxon>
        <taxon>Microbacteriaceae</taxon>
        <taxon>Pseudoclavibacter</taxon>
    </lineage>
</organism>
<dbReference type="OrthoDB" id="5379188at2"/>
<gene>
    <name evidence="2" type="ORF">F8O03_06670</name>
</gene>
<dbReference type="EMBL" id="WBJX01000002">
    <property type="protein sequence ID" value="KAB1638091.1"/>
    <property type="molecule type" value="Genomic_DNA"/>
</dbReference>
<protein>
    <recommendedName>
        <fullName evidence="4">NACHT domain-containing protein</fullName>
    </recommendedName>
</protein>
<feature type="region of interest" description="Disordered" evidence="1">
    <location>
        <begin position="884"/>
        <end position="903"/>
    </location>
</feature>
<dbReference type="Gene3D" id="3.40.50.300">
    <property type="entry name" value="P-loop containing nucleotide triphosphate hydrolases"/>
    <property type="match status" value="1"/>
</dbReference>
<reference evidence="2 3" key="1">
    <citation type="submission" date="2019-09" db="EMBL/GenBank/DDBJ databases">
        <title>Phylogeny of genus Pseudoclavibacter and closely related genus.</title>
        <authorList>
            <person name="Li Y."/>
        </authorList>
    </citation>
    <scope>NUCLEOTIDE SEQUENCE [LARGE SCALE GENOMIC DNA]</scope>
    <source>
        <strain evidence="2 3">THG-MD12</strain>
    </source>
</reference>
<evidence type="ECO:0000313" key="3">
    <source>
        <dbReference type="Proteomes" id="UP000490386"/>
    </source>
</evidence>
<evidence type="ECO:0000313" key="2">
    <source>
        <dbReference type="EMBL" id="KAB1638091.1"/>
    </source>
</evidence>
<dbReference type="SUPFAM" id="SSF52540">
    <property type="entry name" value="P-loop containing nucleoside triphosphate hydrolases"/>
    <property type="match status" value="1"/>
</dbReference>
<accession>A0A7J5B296</accession>
<proteinExistence type="predicted"/>
<sequence>MADEGIDAISHGSIVYQVKWTSKHQQNPATWLEATLQAEFDKIRKLVNEGRATRYILMTSVAATTTSKGTGSLQKLQKTLNDYSAKLGIEVECWWQADIDAEVDHAGDGVKWSYQEMLAGSDAIRYLIFGTQLEASAARMRETMTKVLADQWRNDAQVRFSQVEMDRVSLAELFVDVRASLVAAPRNAVREFQRNPILASTRPRGAVDSLLDAHVPLTFLMGVPGQGKSTLTQFLCQVHRAVILAQETSGFVPPSVPIREPKLPLRVELKEYAAWVDGFDTFDDERPRISKRRSRATRSAECYIAELCVAASGGRDVTVEDVHSLLERYPCLIVFDGLDEVADPELRRIIVEEVEALAARMALPKPQLRSFQIVVTARPNATGLAEPSADQFQRVRLDPMDDALQNEFVIKWCDARRIDGAARTELRRIFRDRTSLDHVSKLADNPMQLAILLYLISKKGDSVPVARTPLYADYMSTLMDREVARGQIGRNAVAQVQEVTAFLGWHMQAGVETNPTAGAMTRKDIETTLMLYLREVGADSNDAATLFRAASDRFWALTSETDELFKFAVQPVREYFAARFLAEWAGREQREPLSKQSVLRELLGRPYWLNTARFYAGFASPNELAALRYGVEDALGSEHTAIEYRVASWALLSDAVFVGNTRVQRDVVGMLTDDLTVMLAREPQYSSDFPALALDSGGAQLATSLQAALERNPTHHLAVARVEMLRNQSSIARADFELWWRDKLRHATGTEGEAQWLTIGCAYGIRKLDADASDKLTGSTAAVSEAALGVGAAASPGSPLSQGMLSAVLEGRASDSKSRGAGEAGALLLAMRPQWFHRGVPGKQSPALVPNGHLAVDRVDEGARNAAWTRLLDINPAYAALRRSARRGHSQGGTTEPWQAPARELTRIHGPSWLAAEIAVTGAAAVDLVASGSKDRDGVPFGPDVDYGTLVIEVRRRPEATWWAEQHDACPDQLSRRTWVLALIAAGSVEAVAANLARVDAVLANLPPAEFSATAASSSRISQNGSARMLPASISSPGANARTLLLLSHFQNPRLSMTDIPELTGGQLRDLACAEAAYWPIAEALAARIKTSPSLTLLEGVAALGLDSLSGIGGASIALDRDLATEVLRDPGRYPMEWVLYAEESTRPLGKGVLERVALENNWVPRVPRF</sequence>
<dbReference type="AlphaFoldDB" id="A0A7J5B296"/>
<comment type="caution">
    <text evidence="2">The sequence shown here is derived from an EMBL/GenBank/DDBJ whole genome shotgun (WGS) entry which is preliminary data.</text>
</comment>